<dbReference type="PANTHER" id="PTHR33048">
    <property type="entry name" value="PTH11-LIKE INTEGRAL MEMBRANE PROTEIN (AFU_ORTHOLOGUE AFUA_5G11245)"/>
    <property type="match status" value="1"/>
</dbReference>
<comment type="similarity">
    <text evidence="5">Belongs to the SAT4 family.</text>
</comment>
<feature type="transmembrane region" description="Helical" evidence="6">
    <location>
        <begin position="94"/>
        <end position="115"/>
    </location>
</feature>
<comment type="caution">
    <text evidence="8">The sequence shown here is derived from an EMBL/GenBank/DDBJ whole genome shotgun (WGS) entry which is preliminary data.</text>
</comment>
<feature type="transmembrane region" description="Helical" evidence="6">
    <location>
        <begin position="210"/>
        <end position="228"/>
    </location>
</feature>
<evidence type="ECO:0000256" key="2">
    <source>
        <dbReference type="ARBA" id="ARBA00022692"/>
    </source>
</evidence>
<keyword evidence="3 6" id="KW-1133">Transmembrane helix</keyword>
<evidence type="ECO:0000313" key="9">
    <source>
        <dbReference type="Proteomes" id="UP000541154"/>
    </source>
</evidence>
<evidence type="ECO:0000256" key="5">
    <source>
        <dbReference type="ARBA" id="ARBA00038359"/>
    </source>
</evidence>
<keyword evidence="2 6" id="KW-0812">Transmembrane</keyword>
<dbReference type="GO" id="GO:0016020">
    <property type="term" value="C:membrane"/>
    <property type="evidence" value="ECO:0007669"/>
    <property type="project" value="UniProtKB-SubCell"/>
</dbReference>
<protein>
    <recommendedName>
        <fullName evidence="7">Rhodopsin domain-containing protein</fullName>
    </recommendedName>
</protein>
<feature type="transmembrane region" description="Helical" evidence="6">
    <location>
        <begin position="18"/>
        <end position="37"/>
    </location>
</feature>
<sequence length="358" mass="39359">MATTTHHDLENKGPTTLAVMWSLTGITMIVVAARIFIRSRILRSLGADDHLILVSTAFGIIYVATSTADVIAGYGKHTSVLSDNTLERVMLLNTISYVFGVFSFTLPKFSVATLLTRLLNPGLRQRIVIWTLIGLATAAACVNIVLLFTLCDPPEAMWKIKLAGASCKDAAILIYYAIFTGALSGLTDLYLAIYPSTVLWKLQMPLPRKLAISAALGLGAIASAMAVVKCTQLKNLGDRIDYTYSNVELSIWTNVEANMVVIASSIPTLHPLLKAIKVKFAYHRSSLSQSRYKKDMIPLNSQALDQSKKSKPVRSHFVTTVNVDSREGILPADDEQKGRRPFQIRCTDEVTVEYGYKE</sequence>
<proteinExistence type="inferred from homology"/>
<organism evidence="8 9">
    <name type="scientific">Petromyces alliaceus</name>
    <name type="common">Aspergillus alliaceus</name>
    <dbReference type="NCBI Taxonomy" id="209559"/>
    <lineage>
        <taxon>Eukaryota</taxon>
        <taxon>Fungi</taxon>
        <taxon>Dikarya</taxon>
        <taxon>Ascomycota</taxon>
        <taxon>Pezizomycotina</taxon>
        <taxon>Eurotiomycetes</taxon>
        <taxon>Eurotiomycetidae</taxon>
        <taxon>Eurotiales</taxon>
        <taxon>Aspergillaceae</taxon>
        <taxon>Aspergillus</taxon>
        <taxon>Aspergillus subgen. Circumdati</taxon>
    </lineage>
</organism>
<evidence type="ECO:0000256" key="4">
    <source>
        <dbReference type="ARBA" id="ARBA00023136"/>
    </source>
</evidence>
<keyword evidence="9" id="KW-1185">Reference proteome</keyword>
<feature type="transmembrane region" description="Helical" evidence="6">
    <location>
        <begin position="170"/>
        <end position="190"/>
    </location>
</feature>
<gene>
    <name evidence="8" type="ORF">ETB97_006787</name>
</gene>
<dbReference type="PANTHER" id="PTHR33048:SF155">
    <property type="entry name" value="INTEGRAL MEMBRANE PROTEIN"/>
    <property type="match status" value="1"/>
</dbReference>
<keyword evidence="4 6" id="KW-0472">Membrane</keyword>
<evidence type="ECO:0000313" key="8">
    <source>
        <dbReference type="EMBL" id="KAF5856734.1"/>
    </source>
</evidence>
<reference evidence="8 9" key="1">
    <citation type="submission" date="2019-04" db="EMBL/GenBank/DDBJ databases">
        <title>Aspergillus burnettii sp. nov., novel species from soil in southeast Queensland.</title>
        <authorList>
            <person name="Gilchrist C.L.M."/>
            <person name="Pitt J.I."/>
            <person name="Lange L."/>
            <person name="Lacey H.J."/>
            <person name="Vuong D."/>
            <person name="Midgley D.J."/>
            <person name="Greenfield P."/>
            <person name="Bradbury M."/>
            <person name="Lacey E."/>
            <person name="Busk P.K."/>
            <person name="Pilgaard B."/>
            <person name="Chooi Y.H."/>
            <person name="Piggott A.M."/>
        </authorList>
    </citation>
    <scope>NUCLEOTIDE SEQUENCE [LARGE SCALE GENOMIC DNA]</scope>
    <source>
        <strain evidence="8 9">FRR 5400</strain>
    </source>
</reference>
<dbReference type="EMBL" id="SPNV01000299">
    <property type="protein sequence ID" value="KAF5856734.1"/>
    <property type="molecule type" value="Genomic_DNA"/>
</dbReference>
<dbReference type="InterPro" id="IPR052337">
    <property type="entry name" value="SAT4-like"/>
</dbReference>
<dbReference type="AlphaFoldDB" id="A0A8H5ZWW0"/>
<feature type="transmembrane region" description="Helical" evidence="6">
    <location>
        <begin position="49"/>
        <end position="74"/>
    </location>
</feature>
<dbReference type="Pfam" id="PF20684">
    <property type="entry name" value="Fung_rhodopsin"/>
    <property type="match status" value="1"/>
</dbReference>
<evidence type="ECO:0000256" key="6">
    <source>
        <dbReference type="SAM" id="Phobius"/>
    </source>
</evidence>
<name>A0A8H5ZWW0_PETAA</name>
<evidence type="ECO:0000256" key="3">
    <source>
        <dbReference type="ARBA" id="ARBA00022989"/>
    </source>
</evidence>
<feature type="transmembrane region" description="Helical" evidence="6">
    <location>
        <begin position="127"/>
        <end position="150"/>
    </location>
</feature>
<comment type="subcellular location">
    <subcellularLocation>
        <location evidence="1">Membrane</location>
        <topology evidence="1">Multi-pass membrane protein</topology>
    </subcellularLocation>
</comment>
<evidence type="ECO:0000256" key="1">
    <source>
        <dbReference type="ARBA" id="ARBA00004141"/>
    </source>
</evidence>
<accession>A0A8H5ZWW0</accession>
<dbReference type="InterPro" id="IPR049326">
    <property type="entry name" value="Rhodopsin_dom_fungi"/>
</dbReference>
<evidence type="ECO:0000259" key="7">
    <source>
        <dbReference type="Pfam" id="PF20684"/>
    </source>
</evidence>
<feature type="domain" description="Rhodopsin" evidence="7">
    <location>
        <begin position="33"/>
        <end position="274"/>
    </location>
</feature>
<dbReference type="Proteomes" id="UP000541154">
    <property type="component" value="Unassembled WGS sequence"/>
</dbReference>